<protein>
    <submittedName>
        <fullName evidence="6">HxlR family transcriptional regulator</fullName>
    </submittedName>
</protein>
<evidence type="ECO:0000259" key="5">
    <source>
        <dbReference type="PROSITE" id="PS51118"/>
    </source>
</evidence>
<dbReference type="SUPFAM" id="SSF46785">
    <property type="entry name" value="Winged helix' DNA-binding domain"/>
    <property type="match status" value="1"/>
</dbReference>
<proteinExistence type="predicted"/>
<evidence type="ECO:0000256" key="1">
    <source>
        <dbReference type="ARBA" id="ARBA00023015"/>
    </source>
</evidence>
<dbReference type="PANTHER" id="PTHR33204:SF17">
    <property type="entry name" value="TRANSCRIPTIONAL REGULATORY PROTEIN"/>
    <property type="match status" value="1"/>
</dbReference>
<dbReference type="InterPro" id="IPR036388">
    <property type="entry name" value="WH-like_DNA-bd_sf"/>
</dbReference>
<feature type="region of interest" description="Disordered" evidence="4">
    <location>
        <begin position="149"/>
        <end position="179"/>
    </location>
</feature>
<dbReference type="AlphaFoldDB" id="A0A4R1N7G4"/>
<dbReference type="OrthoDB" id="9807069at2"/>
<dbReference type="InterPro" id="IPR036390">
    <property type="entry name" value="WH_DNA-bd_sf"/>
</dbReference>
<dbReference type="PANTHER" id="PTHR33204">
    <property type="entry name" value="TRANSCRIPTIONAL REGULATOR, MARR FAMILY"/>
    <property type="match status" value="1"/>
</dbReference>
<name>A0A4R1N7G4_9GAMM</name>
<evidence type="ECO:0000256" key="4">
    <source>
        <dbReference type="SAM" id="MobiDB-lite"/>
    </source>
</evidence>
<evidence type="ECO:0000256" key="3">
    <source>
        <dbReference type="ARBA" id="ARBA00023163"/>
    </source>
</evidence>
<gene>
    <name evidence="6" type="ORF">EZJ58_1134</name>
</gene>
<sequence>MQRTHFDHMACPIAQSLERIGEWWSMLIVRDAFRGLTRFDEFQHSLGISPTMLTRRLNTLVRNDIMFKQPYQTRPVRHEYLLTERGLALFPVLISLLDWGNRLLDDDRIAIVPVHRHSGKAVTPQVIDRQSGERLTYHNVDIITTARCAGTGNKPQRDAHREISAPYQHQQPYNRTGNE</sequence>
<comment type="caution">
    <text evidence="6">The sequence shown here is derived from an EMBL/GenBank/DDBJ whole genome shotgun (WGS) entry which is preliminary data.</text>
</comment>
<evidence type="ECO:0000313" key="7">
    <source>
        <dbReference type="Proteomes" id="UP000294555"/>
    </source>
</evidence>
<dbReference type="Gene3D" id="1.10.10.10">
    <property type="entry name" value="Winged helix-like DNA-binding domain superfamily/Winged helix DNA-binding domain"/>
    <property type="match status" value="1"/>
</dbReference>
<dbReference type="RefSeq" id="WP_132921986.1">
    <property type="nucleotide sequence ID" value="NZ_SJOI01000001.1"/>
</dbReference>
<keyword evidence="1" id="KW-0805">Transcription regulation</keyword>
<keyword evidence="3" id="KW-0804">Transcription</keyword>
<dbReference type="Proteomes" id="UP000294555">
    <property type="component" value="Unassembled WGS sequence"/>
</dbReference>
<accession>A0A4R1N7G4</accession>
<reference evidence="6 7" key="1">
    <citation type="submission" date="2019-02" db="EMBL/GenBank/DDBJ databases">
        <title>Investigation of anaerobic lignin degradation for improved lignocellulosic biofuels.</title>
        <authorList>
            <person name="Deangelis K."/>
        </authorList>
    </citation>
    <scope>NUCLEOTIDE SEQUENCE [LARGE SCALE GENOMIC DNA]</scope>
    <source>
        <strain evidence="6 7">159R</strain>
    </source>
</reference>
<evidence type="ECO:0000256" key="2">
    <source>
        <dbReference type="ARBA" id="ARBA00023125"/>
    </source>
</evidence>
<evidence type="ECO:0000313" key="6">
    <source>
        <dbReference type="EMBL" id="TCL03092.1"/>
    </source>
</evidence>
<keyword evidence="2" id="KW-0238">DNA-binding</keyword>
<dbReference type="PROSITE" id="PS51118">
    <property type="entry name" value="HTH_HXLR"/>
    <property type="match status" value="1"/>
</dbReference>
<feature type="compositionally biased region" description="Polar residues" evidence="4">
    <location>
        <begin position="167"/>
        <end position="179"/>
    </location>
</feature>
<dbReference type="InterPro" id="IPR002577">
    <property type="entry name" value="HTH_HxlR"/>
</dbReference>
<dbReference type="GO" id="GO:0003677">
    <property type="term" value="F:DNA binding"/>
    <property type="evidence" value="ECO:0007669"/>
    <property type="project" value="UniProtKB-KW"/>
</dbReference>
<dbReference type="Pfam" id="PF01638">
    <property type="entry name" value="HxlR"/>
    <property type="match status" value="1"/>
</dbReference>
<dbReference type="EMBL" id="SJOI01000001">
    <property type="protein sequence ID" value="TCL03092.1"/>
    <property type="molecule type" value="Genomic_DNA"/>
</dbReference>
<organism evidence="6 7">
    <name type="scientific">Sodalis ligni</name>
    <dbReference type="NCBI Taxonomy" id="2697027"/>
    <lineage>
        <taxon>Bacteria</taxon>
        <taxon>Pseudomonadati</taxon>
        <taxon>Pseudomonadota</taxon>
        <taxon>Gammaproteobacteria</taxon>
        <taxon>Enterobacterales</taxon>
        <taxon>Bruguierivoracaceae</taxon>
        <taxon>Sodalis</taxon>
    </lineage>
</organism>
<feature type="domain" description="HTH hxlR-type" evidence="5">
    <location>
        <begin position="11"/>
        <end position="108"/>
    </location>
</feature>
<keyword evidence="7" id="KW-1185">Reference proteome</keyword>